<dbReference type="GO" id="GO:0005524">
    <property type="term" value="F:ATP binding"/>
    <property type="evidence" value="ECO:0007669"/>
    <property type="project" value="UniProtKB-KW"/>
</dbReference>
<dbReference type="FunFam" id="3.40.50.300:FF:000032">
    <property type="entry name" value="Export ABC transporter ATP-binding protein"/>
    <property type="match status" value="1"/>
</dbReference>
<dbReference type="EMBL" id="CP159218">
    <property type="protein sequence ID" value="XCG65748.1"/>
    <property type="molecule type" value="Genomic_DNA"/>
</dbReference>
<keyword evidence="2" id="KW-0547">Nucleotide-binding</keyword>
<dbReference type="CDD" id="cd03255">
    <property type="entry name" value="ABC_MJ0796_LolCDE_FtsE"/>
    <property type="match status" value="1"/>
</dbReference>
<dbReference type="GO" id="GO:0022857">
    <property type="term" value="F:transmembrane transporter activity"/>
    <property type="evidence" value="ECO:0007669"/>
    <property type="project" value="UniProtKB-ARBA"/>
</dbReference>
<proteinExistence type="predicted"/>
<name>A0AAU8DWZ3_9ACTN</name>
<dbReference type="PROSITE" id="PS50893">
    <property type="entry name" value="ABC_TRANSPORTER_2"/>
    <property type="match status" value="1"/>
</dbReference>
<dbReference type="InterPro" id="IPR003439">
    <property type="entry name" value="ABC_transporter-like_ATP-bd"/>
</dbReference>
<dbReference type="PANTHER" id="PTHR24220:SF685">
    <property type="entry name" value="ABC TRANSPORTER RELATED"/>
    <property type="match status" value="1"/>
</dbReference>
<dbReference type="InterPro" id="IPR027417">
    <property type="entry name" value="P-loop_NTPase"/>
</dbReference>
<feature type="domain" description="ABC transporter" evidence="5">
    <location>
        <begin position="8"/>
        <end position="247"/>
    </location>
</feature>
<reference evidence="6" key="1">
    <citation type="submission" date="2024-05" db="EMBL/GenBank/DDBJ databases">
        <authorList>
            <person name="Cai S.Y."/>
            <person name="Jin L.M."/>
            <person name="Li H.R."/>
        </authorList>
    </citation>
    <scope>NUCLEOTIDE SEQUENCE</scope>
    <source>
        <strain evidence="6">A5-74</strain>
    </source>
</reference>
<dbReference type="RefSeq" id="WP_353651352.1">
    <property type="nucleotide sequence ID" value="NZ_CP159218.1"/>
</dbReference>
<dbReference type="InterPro" id="IPR003593">
    <property type="entry name" value="AAA+_ATPase"/>
</dbReference>
<evidence type="ECO:0000256" key="1">
    <source>
        <dbReference type="ARBA" id="ARBA00022448"/>
    </source>
</evidence>
<organism evidence="6">
    <name type="scientific">Nakamurella sp. A5-74</name>
    <dbReference type="NCBI Taxonomy" id="3158264"/>
    <lineage>
        <taxon>Bacteria</taxon>
        <taxon>Bacillati</taxon>
        <taxon>Actinomycetota</taxon>
        <taxon>Actinomycetes</taxon>
        <taxon>Nakamurellales</taxon>
        <taxon>Nakamurellaceae</taxon>
        <taxon>Nakamurella</taxon>
    </lineage>
</organism>
<dbReference type="AlphaFoldDB" id="A0AAU8DWZ3"/>
<protein>
    <submittedName>
        <fullName evidence="6">ABC transporter ATP-binding protein</fullName>
    </submittedName>
</protein>
<dbReference type="InterPro" id="IPR017871">
    <property type="entry name" value="ABC_transporter-like_CS"/>
</dbReference>
<evidence type="ECO:0000313" key="6">
    <source>
        <dbReference type="EMBL" id="XCG65748.1"/>
    </source>
</evidence>
<evidence type="ECO:0000256" key="4">
    <source>
        <dbReference type="SAM" id="MobiDB-lite"/>
    </source>
</evidence>
<feature type="region of interest" description="Disordered" evidence="4">
    <location>
        <begin position="236"/>
        <end position="266"/>
    </location>
</feature>
<dbReference type="InterPro" id="IPR017911">
    <property type="entry name" value="MacB-like_ATP-bd"/>
</dbReference>
<evidence type="ECO:0000256" key="2">
    <source>
        <dbReference type="ARBA" id="ARBA00022741"/>
    </source>
</evidence>
<keyword evidence="1" id="KW-0813">Transport</keyword>
<gene>
    <name evidence="6" type="ORF">ABLG96_02040</name>
</gene>
<dbReference type="SUPFAM" id="SSF52540">
    <property type="entry name" value="P-loop containing nucleoside triphosphate hydrolases"/>
    <property type="match status" value="1"/>
</dbReference>
<dbReference type="GO" id="GO:0098796">
    <property type="term" value="C:membrane protein complex"/>
    <property type="evidence" value="ECO:0007669"/>
    <property type="project" value="UniProtKB-ARBA"/>
</dbReference>
<dbReference type="Gene3D" id="3.40.50.300">
    <property type="entry name" value="P-loop containing nucleotide triphosphate hydrolases"/>
    <property type="match status" value="1"/>
</dbReference>
<dbReference type="GO" id="GO:0016887">
    <property type="term" value="F:ATP hydrolysis activity"/>
    <property type="evidence" value="ECO:0007669"/>
    <property type="project" value="InterPro"/>
</dbReference>
<sequence length="266" mass="28415">MSTERPLLQADGVTRVFRTGAGEVVAVDHVDLMVGRGELVVLIGPSGAGKSTLLNLLAGLDRPTDGRVLLDGNDYAALSDVELAALRRDRIGYVFQAFGLLPMLSARENVEIPLRLTRTAVPERDRRVVAILTEMGLAGHLDQRPGELSGGQQQRVALARALAGEPQLILADEPTAQLDSATAGRILALIHDLVRERGVAAVVTTHDPALIDLADRVIELRGGRARDREHPAAPIVPAADMSPRTDEIPVVGGHRLQREGGRHAAD</sequence>
<dbReference type="PANTHER" id="PTHR24220">
    <property type="entry name" value="IMPORT ATP-BINDING PROTEIN"/>
    <property type="match status" value="1"/>
</dbReference>
<evidence type="ECO:0000256" key="3">
    <source>
        <dbReference type="ARBA" id="ARBA00022840"/>
    </source>
</evidence>
<feature type="compositionally biased region" description="Basic and acidic residues" evidence="4">
    <location>
        <begin position="256"/>
        <end position="266"/>
    </location>
</feature>
<dbReference type="Pfam" id="PF00005">
    <property type="entry name" value="ABC_tran"/>
    <property type="match status" value="1"/>
</dbReference>
<dbReference type="InterPro" id="IPR015854">
    <property type="entry name" value="ABC_transpr_LolD-like"/>
</dbReference>
<dbReference type="PROSITE" id="PS00211">
    <property type="entry name" value="ABC_TRANSPORTER_1"/>
    <property type="match status" value="1"/>
</dbReference>
<accession>A0AAU8DWZ3</accession>
<keyword evidence="3 6" id="KW-0067">ATP-binding</keyword>
<dbReference type="GO" id="GO:0005886">
    <property type="term" value="C:plasma membrane"/>
    <property type="evidence" value="ECO:0007669"/>
    <property type="project" value="TreeGrafter"/>
</dbReference>
<evidence type="ECO:0000259" key="5">
    <source>
        <dbReference type="PROSITE" id="PS50893"/>
    </source>
</evidence>
<dbReference type="SMART" id="SM00382">
    <property type="entry name" value="AAA"/>
    <property type="match status" value="1"/>
</dbReference>